<dbReference type="Proteomes" id="UP000182160">
    <property type="component" value="Unassembled WGS sequence"/>
</dbReference>
<dbReference type="PANTHER" id="PTHR30158:SF3">
    <property type="entry name" value="MULTIDRUG EFFLUX PUMP SUBUNIT ACRA-RELATED"/>
    <property type="match status" value="1"/>
</dbReference>
<dbReference type="EMBL" id="FOBO01000004">
    <property type="protein sequence ID" value="SEM40835.1"/>
    <property type="molecule type" value="Genomic_DNA"/>
</dbReference>
<dbReference type="Pfam" id="PF25876">
    <property type="entry name" value="HH_MFP_RND"/>
    <property type="match status" value="1"/>
</dbReference>
<dbReference type="NCBIfam" id="TIGR01730">
    <property type="entry name" value="RND_mfp"/>
    <property type="match status" value="1"/>
</dbReference>
<dbReference type="InterPro" id="IPR058624">
    <property type="entry name" value="MdtA-like_HH"/>
</dbReference>
<evidence type="ECO:0000259" key="7">
    <source>
        <dbReference type="Pfam" id="PF25967"/>
    </source>
</evidence>
<dbReference type="GO" id="GO:0030313">
    <property type="term" value="C:cell envelope"/>
    <property type="evidence" value="ECO:0007669"/>
    <property type="project" value="UniProtKB-SubCell"/>
</dbReference>
<name>A0A1H7Y4J3_9RHOB</name>
<dbReference type="GO" id="GO:0046677">
    <property type="term" value="P:response to antibiotic"/>
    <property type="evidence" value="ECO:0007669"/>
    <property type="project" value="TreeGrafter"/>
</dbReference>
<dbReference type="GO" id="GO:0022857">
    <property type="term" value="F:transmembrane transporter activity"/>
    <property type="evidence" value="ECO:0007669"/>
    <property type="project" value="InterPro"/>
</dbReference>
<reference evidence="8 9" key="1">
    <citation type="submission" date="2016-10" db="EMBL/GenBank/DDBJ databases">
        <authorList>
            <person name="de Groot N.N."/>
        </authorList>
    </citation>
    <scope>NUCLEOTIDE SEQUENCE [LARGE SCALE GENOMIC DNA]</scope>
    <source>
        <strain evidence="8 9">DSM 11457</strain>
    </source>
</reference>
<proteinExistence type="inferred from homology"/>
<gene>
    <name evidence="8" type="ORF">SAMN04488077_104230</name>
</gene>
<dbReference type="GO" id="GO:0005886">
    <property type="term" value="C:plasma membrane"/>
    <property type="evidence" value="ECO:0007669"/>
    <property type="project" value="TreeGrafter"/>
</dbReference>
<evidence type="ECO:0000256" key="1">
    <source>
        <dbReference type="ARBA" id="ARBA00004196"/>
    </source>
</evidence>
<dbReference type="Pfam" id="PF25967">
    <property type="entry name" value="RND-MFP_C"/>
    <property type="match status" value="1"/>
</dbReference>
<evidence type="ECO:0000313" key="8">
    <source>
        <dbReference type="EMBL" id="SEM40835.1"/>
    </source>
</evidence>
<evidence type="ECO:0000259" key="6">
    <source>
        <dbReference type="Pfam" id="PF25944"/>
    </source>
</evidence>
<dbReference type="AlphaFoldDB" id="A0A1H7Y4J3"/>
<dbReference type="PANTHER" id="PTHR30158">
    <property type="entry name" value="ACRA/E-RELATED COMPONENT OF DRUG EFFLUX TRANSPORTER"/>
    <property type="match status" value="1"/>
</dbReference>
<dbReference type="Gene3D" id="1.10.287.470">
    <property type="entry name" value="Helix hairpin bin"/>
    <property type="match status" value="1"/>
</dbReference>
<feature type="coiled-coil region" evidence="3">
    <location>
        <begin position="125"/>
        <end position="159"/>
    </location>
</feature>
<dbReference type="InterPro" id="IPR058625">
    <property type="entry name" value="MdtA-like_BSH"/>
</dbReference>
<accession>A0A1H7Y4J3</accession>
<feature type="domain" description="Multidrug resistance protein MdtA-like barrel-sandwich hybrid" evidence="5">
    <location>
        <begin position="54"/>
        <end position="185"/>
    </location>
</feature>
<dbReference type="Gene3D" id="2.40.420.20">
    <property type="match status" value="1"/>
</dbReference>
<sequence>MIRTLLLSVAVASLGSALISQEGAPPAAVVAVEAMTRDLAETSDFNGRLDANRRVALVARVSGVIEEIGFAPGAEVIQDQTLFVIERDLYEAAAREAEGALGAAQAQRDLARIERDRQGELVAREAGAQARLDQAEAALATAEADVLRLEASLDRARTNLSYTEIKAPFAGRIGDSAMDEGALVGPEAGALATLVQLDPIHAEFAVPTAVLRDFLERVERGEASKDAAVSLTLANGTVYGAPGDIDFVDSRVNSGTDSVTLRARFANSDGRLLDGELVRVTLTSDTAEGELAIPAQAVQRDIQGAFVLVVGEGEVAEQRRVTVRRNAQGFAVIAEGLSEGERVITEGVNKVRPGSAVDAAAPEG</sequence>
<evidence type="ECO:0000259" key="5">
    <source>
        <dbReference type="Pfam" id="PF25917"/>
    </source>
</evidence>
<dbReference type="Gene3D" id="2.40.50.100">
    <property type="match status" value="1"/>
</dbReference>
<keyword evidence="3" id="KW-0175">Coiled coil</keyword>
<dbReference type="InterPro" id="IPR006143">
    <property type="entry name" value="RND_pump_MFP"/>
</dbReference>
<dbReference type="InterPro" id="IPR058627">
    <property type="entry name" value="MdtA-like_C"/>
</dbReference>
<protein>
    <submittedName>
        <fullName evidence="8">Membrane fusion protein, multidrug efflux system</fullName>
    </submittedName>
</protein>
<feature type="domain" description="Multidrug resistance protein MdtA-like C-terminal permuted SH3" evidence="7">
    <location>
        <begin position="292"/>
        <end position="349"/>
    </location>
</feature>
<comment type="similarity">
    <text evidence="2">Belongs to the membrane fusion protein (MFP) (TC 8.A.1) family.</text>
</comment>
<evidence type="ECO:0000313" key="9">
    <source>
        <dbReference type="Proteomes" id="UP000182160"/>
    </source>
</evidence>
<organism evidence="8 9">
    <name type="scientific">Roseovarius tolerans</name>
    <dbReference type="NCBI Taxonomy" id="74031"/>
    <lineage>
        <taxon>Bacteria</taxon>
        <taxon>Pseudomonadati</taxon>
        <taxon>Pseudomonadota</taxon>
        <taxon>Alphaproteobacteria</taxon>
        <taxon>Rhodobacterales</taxon>
        <taxon>Roseobacteraceae</taxon>
        <taxon>Roseovarius</taxon>
    </lineage>
</organism>
<evidence type="ECO:0000256" key="3">
    <source>
        <dbReference type="SAM" id="Coils"/>
    </source>
</evidence>
<evidence type="ECO:0000259" key="4">
    <source>
        <dbReference type="Pfam" id="PF25876"/>
    </source>
</evidence>
<dbReference type="InterPro" id="IPR058626">
    <property type="entry name" value="MdtA-like_b-barrel"/>
</dbReference>
<feature type="domain" description="Multidrug resistance protein MdtA-like alpha-helical hairpin" evidence="4">
    <location>
        <begin position="95"/>
        <end position="163"/>
    </location>
</feature>
<comment type="subcellular location">
    <subcellularLocation>
        <location evidence="1">Cell envelope</location>
    </subcellularLocation>
</comment>
<dbReference type="Gene3D" id="2.40.30.170">
    <property type="match status" value="1"/>
</dbReference>
<dbReference type="Pfam" id="PF25917">
    <property type="entry name" value="BSH_RND"/>
    <property type="match status" value="1"/>
</dbReference>
<dbReference type="SUPFAM" id="SSF111369">
    <property type="entry name" value="HlyD-like secretion proteins"/>
    <property type="match status" value="1"/>
</dbReference>
<dbReference type="Pfam" id="PF25944">
    <property type="entry name" value="Beta-barrel_RND"/>
    <property type="match status" value="1"/>
</dbReference>
<evidence type="ECO:0000256" key="2">
    <source>
        <dbReference type="ARBA" id="ARBA00009477"/>
    </source>
</evidence>
<feature type="domain" description="Multidrug resistance protein MdtA-like beta-barrel" evidence="6">
    <location>
        <begin position="199"/>
        <end position="285"/>
    </location>
</feature>
<dbReference type="FunFam" id="2.40.420.20:FF:000001">
    <property type="entry name" value="Efflux RND transporter periplasmic adaptor subunit"/>
    <property type="match status" value="1"/>
</dbReference>